<sequence length="48" mass="5620">FVEDDDNKQFESNDSQEIDSLDDEKENSDPTILYIQNLKIYCGRGYSK</sequence>
<evidence type="ECO:0000313" key="1">
    <source>
        <dbReference type="EMBL" id="CAG8763625.1"/>
    </source>
</evidence>
<gene>
    <name evidence="1" type="ORF">DHETER_LOCUS15421</name>
</gene>
<dbReference type="EMBL" id="CAJVPU010052624">
    <property type="protein sequence ID" value="CAG8763625.1"/>
    <property type="molecule type" value="Genomic_DNA"/>
</dbReference>
<proteinExistence type="predicted"/>
<reference evidence="1" key="1">
    <citation type="submission" date="2021-06" db="EMBL/GenBank/DDBJ databases">
        <authorList>
            <person name="Kallberg Y."/>
            <person name="Tangrot J."/>
            <person name="Rosling A."/>
        </authorList>
    </citation>
    <scope>NUCLEOTIDE SEQUENCE</scope>
    <source>
        <strain evidence="1">IL203A</strain>
    </source>
</reference>
<organism evidence="1 2">
    <name type="scientific">Dentiscutata heterogama</name>
    <dbReference type="NCBI Taxonomy" id="1316150"/>
    <lineage>
        <taxon>Eukaryota</taxon>
        <taxon>Fungi</taxon>
        <taxon>Fungi incertae sedis</taxon>
        <taxon>Mucoromycota</taxon>
        <taxon>Glomeromycotina</taxon>
        <taxon>Glomeromycetes</taxon>
        <taxon>Diversisporales</taxon>
        <taxon>Gigasporaceae</taxon>
        <taxon>Dentiscutata</taxon>
    </lineage>
</organism>
<feature type="non-terminal residue" evidence="1">
    <location>
        <position position="48"/>
    </location>
</feature>
<feature type="non-terminal residue" evidence="1">
    <location>
        <position position="1"/>
    </location>
</feature>
<accession>A0ACA9QSI0</accession>
<dbReference type="Proteomes" id="UP000789702">
    <property type="component" value="Unassembled WGS sequence"/>
</dbReference>
<evidence type="ECO:0000313" key="2">
    <source>
        <dbReference type="Proteomes" id="UP000789702"/>
    </source>
</evidence>
<comment type="caution">
    <text evidence="1">The sequence shown here is derived from an EMBL/GenBank/DDBJ whole genome shotgun (WGS) entry which is preliminary data.</text>
</comment>
<name>A0ACA9QSI0_9GLOM</name>
<keyword evidence="2" id="KW-1185">Reference proteome</keyword>
<protein>
    <submittedName>
        <fullName evidence="1">13330_t:CDS:1</fullName>
    </submittedName>
</protein>